<dbReference type="EMBL" id="OU466859">
    <property type="protein sequence ID" value="CAH2052318.1"/>
    <property type="molecule type" value="Genomic_DNA"/>
</dbReference>
<dbReference type="AlphaFoldDB" id="A0AAU9RVW2"/>
<evidence type="ECO:0000313" key="2">
    <source>
        <dbReference type="Proteomes" id="UP000836841"/>
    </source>
</evidence>
<proteinExistence type="predicted"/>
<name>A0AAU9RVW2_THLAR</name>
<keyword evidence="2" id="KW-1185">Reference proteome</keyword>
<gene>
    <name evidence="1" type="ORF">TAV2_LOCUS11190</name>
</gene>
<sequence>MVKVSTTQRFISPLVSELNTEMLMRYNDLSGRSPNVKFKGDSPIKEFSLKVKTGVDPDLVDCWIRDVLRRGVVSYLSWAST</sequence>
<dbReference type="Proteomes" id="UP000836841">
    <property type="component" value="Chromosome 3"/>
</dbReference>
<protein>
    <submittedName>
        <fullName evidence="1">Uncharacterized protein</fullName>
    </submittedName>
</protein>
<reference evidence="1 2" key="1">
    <citation type="submission" date="2022-03" db="EMBL/GenBank/DDBJ databases">
        <authorList>
            <person name="Nunn A."/>
            <person name="Chopra R."/>
            <person name="Nunn A."/>
            <person name="Contreras Garrido A."/>
        </authorList>
    </citation>
    <scope>NUCLEOTIDE SEQUENCE [LARGE SCALE GENOMIC DNA]</scope>
</reference>
<accession>A0AAU9RVW2</accession>
<evidence type="ECO:0000313" key="1">
    <source>
        <dbReference type="EMBL" id="CAH2052318.1"/>
    </source>
</evidence>
<organism evidence="1 2">
    <name type="scientific">Thlaspi arvense</name>
    <name type="common">Field penny-cress</name>
    <dbReference type="NCBI Taxonomy" id="13288"/>
    <lineage>
        <taxon>Eukaryota</taxon>
        <taxon>Viridiplantae</taxon>
        <taxon>Streptophyta</taxon>
        <taxon>Embryophyta</taxon>
        <taxon>Tracheophyta</taxon>
        <taxon>Spermatophyta</taxon>
        <taxon>Magnoliopsida</taxon>
        <taxon>eudicotyledons</taxon>
        <taxon>Gunneridae</taxon>
        <taxon>Pentapetalae</taxon>
        <taxon>rosids</taxon>
        <taxon>malvids</taxon>
        <taxon>Brassicales</taxon>
        <taxon>Brassicaceae</taxon>
        <taxon>Thlaspideae</taxon>
        <taxon>Thlaspi</taxon>
    </lineage>
</organism>